<keyword evidence="2" id="KW-1185">Reference proteome</keyword>
<accession>A0A514DDU2</accession>
<name>A0A514DDU2_9CAUD</name>
<protein>
    <submittedName>
        <fullName evidence="1">Uncharacterized protein</fullName>
    </submittedName>
</protein>
<proteinExistence type="predicted"/>
<dbReference type="RefSeq" id="YP_010059797.1">
    <property type="nucleotide sequence ID" value="NC_054727.1"/>
</dbReference>
<organism evidence="1 2">
    <name type="scientific">Mycobacterium phage Phrappuccino</name>
    <dbReference type="NCBI Taxonomy" id="2591223"/>
    <lineage>
        <taxon>Viruses</taxon>
        <taxon>Duplodnaviria</taxon>
        <taxon>Heunggongvirae</taxon>
        <taxon>Uroviricota</taxon>
        <taxon>Caudoviricetes</taxon>
        <taxon>Phrappuccinovirus</taxon>
        <taxon>Phrappuccinovirus phrappuccino</taxon>
        <taxon>Phreappuccinovirus Phrappuccino</taxon>
    </lineage>
</organism>
<evidence type="ECO:0000313" key="2">
    <source>
        <dbReference type="Proteomes" id="UP000316777"/>
    </source>
</evidence>
<dbReference type="KEGG" id="vg:64767029"/>
<gene>
    <name evidence="1" type="primary">108</name>
    <name evidence="1" type="ORF">SEA_PHRAPPUCCINO_108</name>
</gene>
<dbReference type="Proteomes" id="UP000316777">
    <property type="component" value="Segment"/>
</dbReference>
<reference evidence="1 2" key="1">
    <citation type="submission" date="2019-05" db="EMBL/GenBank/DDBJ databases">
        <authorList>
            <person name="Pope W.H."/>
            <person name="Garlena R.A."/>
            <person name="Russell D.A."/>
            <person name="Jacobs-Sera D."/>
            <person name="Hatfull G.F."/>
        </authorList>
    </citation>
    <scope>NUCLEOTIDE SEQUENCE [LARGE SCALE GENOMIC DNA]</scope>
</reference>
<dbReference type="GeneID" id="64767029"/>
<dbReference type="EMBL" id="MK937592">
    <property type="protein sequence ID" value="QDH91783.1"/>
    <property type="molecule type" value="Genomic_DNA"/>
</dbReference>
<sequence>MAERVSAFDLLQQYTALHLQGTPPLGEGATELDGKTVYHREDPDQTGTVVGPSRIDGFAWVHWTDHYGLHRITDLQEAS</sequence>
<evidence type="ECO:0000313" key="1">
    <source>
        <dbReference type="EMBL" id="QDH91783.1"/>
    </source>
</evidence>